<name>A0ABD3HXA0_9MARC</name>
<sequence>MSQPTVGSREAKSGKDRVRKEMLKLWFLTLREKGVKPIFAVTDKDVGQIGGIEETFPNTEVVDAELDPWLNFTSSTILVHDWNGEKFQAVDNVVHDWTGEEFQAIDDLPDTADVTDDYLQVFKEKWSKLVQNTEYLIEHDKERA</sequence>
<comment type="caution">
    <text evidence="1">The sequence shown here is derived from an EMBL/GenBank/DDBJ whole genome shotgun (WGS) entry which is preliminary data.</text>
</comment>
<accession>A0ABD3HXA0</accession>
<evidence type="ECO:0000313" key="1">
    <source>
        <dbReference type="EMBL" id="KAL3695596.1"/>
    </source>
</evidence>
<keyword evidence="2" id="KW-1185">Reference proteome</keyword>
<reference evidence="1 2" key="1">
    <citation type="submission" date="2024-09" db="EMBL/GenBank/DDBJ databases">
        <title>Chromosome-scale assembly of Riccia sorocarpa.</title>
        <authorList>
            <person name="Paukszto L."/>
        </authorList>
    </citation>
    <scope>NUCLEOTIDE SEQUENCE [LARGE SCALE GENOMIC DNA]</scope>
    <source>
        <strain evidence="1">LP-2024</strain>
        <tissue evidence="1">Aerial parts of the thallus</tissue>
    </source>
</reference>
<evidence type="ECO:0000313" key="2">
    <source>
        <dbReference type="Proteomes" id="UP001633002"/>
    </source>
</evidence>
<dbReference type="EMBL" id="JBJQOH010000002">
    <property type="protein sequence ID" value="KAL3695596.1"/>
    <property type="molecule type" value="Genomic_DNA"/>
</dbReference>
<dbReference type="Proteomes" id="UP001633002">
    <property type="component" value="Unassembled WGS sequence"/>
</dbReference>
<dbReference type="AlphaFoldDB" id="A0ABD3HXA0"/>
<protein>
    <submittedName>
        <fullName evidence="1">Uncharacterized protein</fullName>
    </submittedName>
</protein>
<proteinExistence type="predicted"/>
<organism evidence="1 2">
    <name type="scientific">Riccia sorocarpa</name>
    <dbReference type="NCBI Taxonomy" id="122646"/>
    <lineage>
        <taxon>Eukaryota</taxon>
        <taxon>Viridiplantae</taxon>
        <taxon>Streptophyta</taxon>
        <taxon>Embryophyta</taxon>
        <taxon>Marchantiophyta</taxon>
        <taxon>Marchantiopsida</taxon>
        <taxon>Marchantiidae</taxon>
        <taxon>Marchantiales</taxon>
        <taxon>Ricciaceae</taxon>
        <taxon>Riccia</taxon>
    </lineage>
</organism>
<gene>
    <name evidence="1" type="ORF">R1sor_009672</name>
</gene>